<proteinExistence type="predicted"/>
<sequence>MWVLDWGMRLYELRECLPGEVTHLGQGWYCINMLLPRHRLDGCACKSPVAHFYIRHSKSSVRELHPFTTITPLAYQKTIVSEFRDDIPIQFLFRKSGNMDNLPGPQFKNKKRPIWFHKSAEPIFQWTEKLANLADQRKSLSRSGEDSSVNQSIGPPFIELANKNLVSSYPSEELALSLRLEGPYFSEADPSRYRTVVCFVAGTGVSGAIAIARAFLEQKRQETTALTTCRGSQANDGSNAPPIWER</sequence>
<accession>A0A1V6QP91</accession>
<dbReference type="EMBL" id="MDYN01000001">
    <property type="protein sequence ID" value="OQD90981.1"/>
    <property type="molecule type" value="Genomic_DNA"/>
</dbReference>
<evidence type="ECO:0008006" key="3">
    <source>
        <dbReference type="Google" id="ProtNLM"/>
    </source>
</evidence>
<dbReference type="Gene3D" id="3.40.50.80">
    <property type="entry name" value="Nucleotide-binding domain of ferredoxin-NADP reductase (FNR) module"/>
    <property type="match status" value="1"/>
</dbReference>
<dbReference type="AlphaFoldDB" id="A0A1V6QP91"/>
<protein>
    <recommendedName>
        <fullName evidence="3">Ferric reductase NAD binding domain-containing protein</fullName>
    </recommendedName>
</protein>
<gene>
    <name evidence="1" type="ORF">PENANT_c001G00306</name>
</gene>
<evidence type="ECO:0000313" key="1">
    <source>
        <dbReference type="EMBL" id="OQD90981.1"/>
    </source>
</evidence>
<reference evidence="2" key="1">
    <citation type="journal article" date="2017" name="Nat. Microbiol.">
        <title>Global analysis of biosynthetic gene clusters reveals vast potential of secondary metabolite production in Penicillium species.</title>
        <authorList>
            <person name="Nielsen J.C."/>
            <person name="Grijseels S."/>
            <person name="Prigent S."/>
            <person name="Ji B."/>
            <person name="Dainat J."/>
            <person name="Nielsen K.F."/>
            <person name="Frisvad J.C."/>
            <person name="Workman M."/>
            <person name="Nielsen J."/>
        </authorList>
    </citation>
    <scope>NUCLEOTIDE SEQUENCE [LARGE SCALE GENOMIC DNA]</scope>
    <source>
        <strain evidence="2">IBT 31811</strain>
    </source>
</reference>
<dbReference type="InterPro" id="IPR039261">
    <property type="entry name" value="FNR_nucleotide-bd"/>
</dbReference>
<dbReference type="Proteomes" id="UP000191672">
    <property type="component" value="Unassembled WGS sequence"/>
</dbReference>
<evidence type="ECO:0000313" key="2">
    <source>
        <dbReference type="Proteomes" id="UP000191672"/>
    </source>
</evidence>
<organism evidence="1 2">
    <name type="scientific">Penicillium antarcticum</name>
    <dbReference type="NCBI Taxonomy" id="416450"/>
    <lineage>
        <taxon>Eukaryota</taxon>
        <taxon>Fungi</taxon>
        <taxon>Dikarya</taxon>
        <taxon>Ascomycota</taxon>
        <taxon>Pezizomycotina</taxon>
        <taxon>Eurotiomycetes</taxon>
        <taxon>Eurotiomycetidae</taxon>
        <taxon>Eurotiales</taxon>
        <taxon>Aspergillaceae</taxon>
        <taxon>Penicillium</taxon>
    </lineage>
</organism>
<keyword evidence="2" id="KW-1185">Reference proteome</keyword>
<name>A0A1V6QP91_9EURO</name>
<comment type="caution">
    <text evidence="1">The sequence shown here is derived from an EMBL/GenBank/DDBJ whole genome shotgun (WGS) entry which is preliminary data.</text>
</comment>